<keyword evidence="5" id="KW-1185">Reference proteome</keyword>
<dbReference type="Pfam" id="PF01844">
    <property type="entry name" value="HNH"/>
    <property type="match status" value="1"/>
</dbReference>
<proteinExistence type="inferred from homology"/>
<dbReference type="RefSeq" id="WP_376870378.1">
    <property type="nucleotide sequence ID" value="NZ_JBHUHP010000001.1"/>
</dbReference>
<comment type="caution">
    <text evidence="4">The sequence shown here is derived from an EMBL/GenBank/DDBJ whole genome shotgun (WGS) entry which is preliminary data.</text>
</comment>
<dbReference type="InterPro" id="IPR003615">
    <property type="entry name" value="HNH_nuc"/>
</dbReference>
<evidence type="ECO:0000259" key="3">
    <source>
        <dbReference type="Pfam" id="PF02720"/>
    </source>
</evidence>
<protein>
    <submittedName>
        <fullName evidence="4">DUF222 domain-containing protein</fullName>
    </submittedName>
</protein>
<reference evidence="5" key="1">
    <citation type="journal article" date="2019" name="Int. J. Syst. Evol. Microbiol.">
        <title>The Global Catalogue of Microorganisms (GCM) 10K type strain sequencing project: providing services to taxonomists for standard genome sequencing and annotation.</title>
        <authorList>
            <consortium name="The Broad Institute Genomics Platform"/>
            <consortium name="The Broad Institute Genome Sequencing Center for Infectious Disease"/>
            <person name="Wu L."/>
            <person name="Ma J."/>
        </authorList>
    </citation>
    <scope>NUCLEOTIDE SEQUENCE [LARGE SCALE GENOMIC DNA]</scope>
    <source>
        <strain evidence="5">JCM 3338</strain>
    </source>
</reference>
<accession>A0ABW4X5G8</accession>
<evidence type="ECO:0000313" key="5">
    <source>
        <dbReference type="Proteomes" id="UP001597402"/>
    </source>
</evidence>
<dbReference type="Proteomes" id="UP001597402">
    <property type="component" value="Unassembled WGS sequence"/>
</dbReference>
<name>A0ABW4X5G8_9ACTN</name>
<evidence type="ECO:0000313" key="4">
    <source>
        <dbReference type="EMBL" id="MFD2090018.1"/>
    </source>
</evidence>
<dbReference type="EMBL" id="JBHUHP010000001">
    <property type="protein sequence ID" value="MFD2090018.1"/>
    <property type="molecule type" value="Genomic_DNA"/>
</dbReference>
<gene>
    <name evidence="4" type="ORF">ACFSHS_00365</name>
</gene>
<feature type="domain" description="DUF222" evidence="3">
    <location>
        <begin position="28"/>
        <end position="324"/>
    </location>
</feature>
<evidence type="ECO:0000256" key="1">
    <source>
        <dbReference type="ARBA" id="ARBA00023450"/>
    </source>
</evidence>
<dbReference type="InterPro" id="IPR002711">
    <property type="entry name" value="HNH"/>
</dbReference>
<dbReference type="Pfam" id="PF02720">
    <property type="entry name" value="DUF222"/>
    <property type="match status" value="1"/>
</dbReference>
<dbReference type="InterPro" id="IPR003870">
    <property type="entry name" value="DUF222"/>
</dbReference>
<sequence length="401" mass="42976">MSELRSALDALAMTDLEGLSDGELLAHVGDLLVASNRISAQLTRAVRRADARASAEHDGAKTMSSWLRGHGRVSGALAGRLVTQGRRLEQLPATERAFAEGLIGADQVEVIAEIAKPENLDRAATQGIDIGDIEVVLVQLATIGTHRDLQIGVGDYLDKLDPDGPEPDPTQERAVTLVQHPDGSWTIGGTLDAVGGEKVATALESIAAAGRCAGDTRTRAQRAGDALVQLCDLGLASGQLPVLRTVKPHVIVTVGLDDLADPTTGHGAATTGLGATLSAARAGWVACDAAITRIVLDADGLPLDVGREERIFPPHIRKAVEHRDRHCIFTGWEAPRWFCDVHHLVEWINGGETTLDNAALLCERHHTKVHHGFRVERQPDGRWRTYRPDGTEIVLHPPLLT</sequence>
<feature type="domain" description="HNH" evidence="2">
    <location>
        <begin position="339"/>
        <end position="371"/>
    </location>
</feature>
<dbReference type="CDD" id="cd00085">
    <property type="entry name" value="HNHc"/>
    <property type="match status" value="1"/>
</dbReference>
<comment type="similarity">
    <text evidence="1">Belongs to the Rv1128c/1148c/1588c/1702c/1945/3466 family.</text>
</comment>
<organism evidence="4 5">
    <name type="scientific">Blastococcus deserti</name>
    <dbReference type="NCBI Taxonomy" id="2259033"/>
    <lineage>
        <taxon>Bacteria</taxon>
        <taxon>Bacillati</taxon>
        <taxon>Actinomycetota</taxon>
        <taxon>Actinomycetes</taxon>
        <taxon>Geodermatophilales</taxon>
        <taxon>Geodermatophilaceae</taxon>
        <taxon>Blastococcus</taxon>
    </lineage>
</organism>
<evidence type="ECO:0000259" key="2">
    <source>
        <dbReference type="Pfam" id="PF01844"/>
    </source>
</evidence>